<dbReference type="PROSITE" id="PS50885">
    <property type="entry name" value="HAMP"/>
    <property type="match status" value="1"/>
</dbReference>
<feature type="transmembrane region" description="Helical" evidence="11">
    <location>
        <begin position="164"/>
        <end position="183"/>
    </location>
</feature>
<dbReference type="InterPro" id="IPR003660">
    <property type="entry name" value="HAMP_dom"/>
</dbReference>
<accession>A0AB39KW35</accession>
<dbReference type="SMART" id="SM00387">
    <property type="entry name" value="HATPase_c"/>
    <property type="match status" value="1"/>
</dbReference>
<evidence type="ECO:0000259" key="12">
    <source>
        <dbReference type="PROSITE" id="PS50109"/>
    </source>
</evidence>
<dbReference type="InterPro" id="IPR036890">
    <property type="entry name" value="HATPase_C_sf"/>
</dbReference>
<sequence length="468" mass="50450">MRLPRLLRTTPFRLTLLFLALFAAAAAAFLGYIYIATAGEVNRRADKEISREMESLQAAYRLGGADALNQTLVERSLGERPFLYLLMTPDGKRLSGSIEESPVADFGDAREKWTTFTLTETDLDGAEVKRPARGYQVRLEKGEILFVGADVGESESYVMKIVRALWGAGALVIVLGLAGGVLISRNVSRSMAGLAEVVNAVRGGDLKARAPVRGARDEYDELAEGLNDMLDRIERLMGGLRHAGDAIAHDLRSPLTRLRARVEVALIEAESGKGDPMKALEQALEDTDGVLKTFNAVLAIARLQAAGSAPDPQTFDAAELASDMAELYEVMCEEKEQTFEAEITPGLAIKANREFMAQALANILDNAIKYTPEGGAIMLRLRRRSSGDVEFSVTDNGPGVPEADRPRVVERFVRLERSRSQPGAGLGLSLVSAVAAAHGGRIELSEGAGEYDGRGPGLRVAFIIPPLG</sequence>
<dbReference type="GO" id="GO:0000155">
    <property type="term" value="F:phosphorelay sensor kinase activity"/>
    <property type="evidence" value="ECO:0007669"/>
    <property type="project" value="InterPro"/>
</dbReference>
<dbReference type="CDD" id="cd00075">
    <property type="entry name" value="HATPase"/>
    <property type="match status" value="1"/>
</dbReference>
<dbReference type="InterPro" id="IPR003594">
    <property type="entry name" value="HATPase_dom"/>
</dbReference>
<dbReference type="InterPro" id="IPR050428">
    <property type="entry name" value="TCS_sensor_his_kinase"/>
</dbReference>
<evidence type="ECO:0000259" key="13">
    <source>
        <dbReference type="PROSITE" id="PS50885"/>
    </source>
</evidence>
<keyword evidence="14" id="KW-0067">ATP-binding</keyword>
<dbReference type="PANTHER" id="PTHR45436">
    <property type="entry name" value="SENSOR HISTIDINE KINASE YKOH"/>
    <property type="match status" value="1"/>
</dbReference>
<dbReference type="PANTHER" id="PTHR45436:SF8">
    <property type="entry name" value="HISTIDINE KINASE"/>
    <property type="match status" value="1"/>
</dbReference>
<dbReference type="Pfam" id="PF02518">
    <property type="entry name" value="HATPase_c"/>
    <property type="match status" value="1"/>
</dbReference>
<evidence type="ECO:0000256" key="8">
    <source>
        <dbReference type="ARBA" id="ARBA00022989"/>
    </source>
</evidence>
<dbReference type="AlphaFoldDB" id="A0AB39KW35"/>
<dbReference type="CDD" id="cd00082">
    <property type="entry name" value="HisKA"/>
    <property type="match status" value="1"/>
</dbReference>
<dbReference type="InterPro" id="IPR003661">
    <property type="entry name" value="HisK_dim/P_dom"/>
</dbReference>
<dbReference type="SUPFAM" id="SSF55874">
    <property type="entry name" value="ATPase domain of HSP90 chaperone/DNA topoisomerase II/histidine kinase"/>
    <property type="match status" value="1"/>
</dbReference>
<dbReference type="InterPro" id="IPR004358">
    <property type="entry name" value="Sig_transdc_His_kin-like_C"/>
</dbReference>
<evidence type="ECO:0000256" key="1">
    <source>
        <dbReference type="ARBA" id="ARBA00000085"/>
    </source>
</evidence>
<dbReference type="Gene3D" id="3.30.565.10">
    <property type="entry name" value="Histidine kinase-like ATPase, C-terminal domain"/>
    <property type="match status" value="1"/>
</dbReference>
<evidence type="ECO:0000256" key="2">
    <source>
        <dbReference type="ARBA" id="ARBA00004370"/>
    </source>
</evidence>
<proteinExistence type="predicted"/>
<keyword evidence="9" id="KW-0902">Two-component regulatory system</keyword>
<name>A0AB39KW35_9CAUL</name>
<dbReference type="InterPro" id="IPR036097">
    <property type="entry name" value="HisK_dim/P_sf"/>
</dbReference>
<keyword evidence="8 11" id="KW-1133">Transmembrane helix</keyword>
<evidence type="ECO:0000256" key="4">
    <source>
        <dbReference type="ARBA" id="ARBA00022553"/>
    </source>
</evidence>
<comment type="subcellular location">
    <subcellularLocation>
        <location evidence="2">Membrane</location>
    </subcellularLocation>
</comment>
<keyword evidence="10 11" id="KW-0472">Membrane</keyword>
<dbReference type="SUPFAM" id="SSF158472">
    <property type="entry name" value="HAMP domain-like"/>
    <property type="match status" value="1"/>
</dbReference>
<reference evidence="14" key="1">
    <citation type="submission" date="2024-06" db="EMBL/GenBank/DDBJ databases">
        <title>Caulobacter inopinatus, sp. nov.</title>
        <authorList>
            <person name="Donachie S.P."/>
        </authorList>
    </citation>
    <scope>NUCLEOTIDE SEQUENCE</scope>
    <source>
        <strain evidence="14">73W</strain>
    </source>
</reference>
<dbReference type="RefSeq" id="WP_369060824.1">
    <property type="nucleotide sequence ID" value="NZ_CP158375.1"/>
</dbReference>
<keyword evidence="7" id="KW-0418">Kinase</keyword>
<dbReference type="Pfam" id="PF00672">
    <property type="entry name" value="HAMP"/>
    <property type="match status" value="1"/>
</dbReference>
<organism evidence="14">
    <name type="scientific">Caulobacter sp. 73W</name>
    <dbReference type="NCBI Taxonomy" id="3161137"/>
    <lineage>
        <taxon>Bacteria</taxon>
        <taxon>Pseudomonadati</taxon>
        <taxon>Pseudomonadota</taxon>
        <taxon>Alphaproteobacteria</taxon>
        <taxon>Caulobacterales</taxon>
        <taxon>Caulobacteraceae</taxon>
        <taxon>Caulobacter</taxon>
    </lineage>
</organism>
<dbReference type="Gene3D" id="6.10.340.10">
    <property type="match status" value="1"/>
</dbReference>
<evidence type="ECO:0000256" key="9">
    <source>
        <dbReference type="ARBA" id="ARBA00023012"/>
    </source>
</evidence>
<comment type="catalytic activity">
    <reaction evidence="1">
        <text>ATP + protein L-histidine = ADP + protein N-phospho-L-histidine.</text>
        <dbReference type="EC" id="2.7.13.3"/>
    </reaction>
</comment>
<evidence type="ECO:0000256" key="10">
    <source>
        <dbReference type="ARBA" id="ARBA00023136"/>
    </source>
</evidence>
<dbReference type="GO" id="GO:0005886">
    <property type="term" value="C:plasma membrane"/>
    <property type="evidence" value="ECO:0007669"/>
    <property type="project" value="TreeGrafter"/>
</dbReference>
<dbReference type="EMBL" id="CP158375">
    <property type="protein sequence ID" value="XDO97538.1"/>
    <property type="molecule type" value="Genomic_DNA"/>
</dbReference>
<keyword evidence="4" id="KW-0597">Phosphoprotein</keyword>
<feature type="domain" description="Histidine kinase" evidence="12">
    <location>
        <begin position="246"/>
        <end position="468"/>
    </location>
</feature>
<evidence type="ECO:0000256" key="3">
    <source>
        <dbReference type="ARBA" id="ARBA00012438"/>
    </source>
</evidence>
<gene>
    <name evidence="14" type="ORF">ABOZ73_03705</name>
</gene>
<evidence type="ECO:0000313" key="14">
    <source>
        <dbReference type="EMBL" id="XDO97538.1"/>
    </source>
</evidence>
<feature type="domain" description="HAMP" evidence="13">
    <location>
        <begin position="185"/>
        <end position="238"/>
    </location>
</feature>
<dbReference type="Gene3D" id="1.10.287.130">
    <property type="match status" value="1"/>
</dbReference>
<dbReference type="GO" id="GO:0005524">
    <property type="term" value="F:ATP binding"/>
    <property type="evidence" value="ECO:0007669"/>
    <property type="project" value="UniProtKB-KW"/>
</dbReference>
<protein>
    <recommendedName>
        <fullName evidence="3">histidine kinase</fullName>
        <ecNumber evidence="3">2.7.13.3</ecNumber>
    </recommendedName>
</protein>
<dbReference type="SUPFAM" id="SSF47384">
    <property type="entry name" value="Homodimeric domain of signal transducing histidine kinase"/>
    <property type="match status" value="1"/>
</dbReference>
<dbReference type="SMART" id="SM00388">
    <property type="entry name" value="HisKA"/>
    <property type="match status" value="1"/>
</dbReference>
<dbReference type="CDD" id="cd06225">
    <property type="entry name" value="HAMP"/>
    <property type="match status" value="1"/>
</dbReference>
<keyword evidence="6 11" id="KW-0812">Transmembrane</keyword>
<dbReference type="InterPro" id="IPR005467">
    <property type="entry name" value="His_kinase_dom"/>
</dbReference>
<evidence type="ECO:0000256" key="5">
    <source>
        <dbReference type="ARBA" id="ARBA00022679"/>
    </source>
</evidence>
<keyword evidence="14" id="KW-0547">Nucleotide-binding</keyword>
<evidence type="ECO:0000256" key="6">
    <source>
        <dbReference type="ARBA" id="ARBA00022692"/>
    </source>
</evidence>
<evidence type="ECO:0000256" key="7">
    <source>
        <dbReference type="ARBA" id="ARBA00022777"/>
    </source>
</evidence>
<dbReference type="EC" id="2.7.13.3" evidence="3"/>
<dbReference type="SMART" id="SM00304">
    <property type="entry name" value="HAMP"/>
    <property type="match status" value="1"/>
</dbReference>
<dbReference type="PROSITE" id="PS50109">
    <property type="entry name" value="HIS_KIN"/>
    <property type="match status" value="1"/>
</dbReference>
<evidence type="ECO:0000256" key="11">
    <source>
        <dbReference type="SAM" id="Phobius"/>
    </source>
</evidence>
<keyword evidence="5" id="KW-0808">Transferase</keyword>
<dbReference type="PRINTS" id="PR00344">
    <property type="entry name" value="BCTRLSENSOR"/>
</dbReference>